<dbReference type="PANTHER" id="PTHR36195:SF4">
    <property type="entry name" value="DOMAIN PROTEIN, PUTATIVE (AFU_ORTHOLOGUE AFUA_5G01990)-RELATED"/>
    <property type="match status" value="1"/>
</dbReference>
<accession>A0A0L1KG16</accession>
<evidence type="ECO:0000256" key="1">
    <source>
        <dbReference type="SAM" id="MobiDB-lite"/>
    </source>
</evidence>
<dbReference type="Gene3D" id="2.40.180.10">
    <property type="entry name" value="Catalase core domain"/>
    <property type="match status" value="1"/>
</dbReference>
<gene>
    <name evidence="2" type="ORF">J121_945</name>
</gene>
<dbReference type="InterPro" id="IPR020835">
    <property type="entry name" value="Catalase_sf"/>
</dbReference>
<organism evidence="2 3">
    <name type="scientific">Qipengyuania citrea LAMA 915</name>
    <dbReference type="NCBI Taxonomy" id="1306953"/>
    <lineage>
        <taxon>Bacteria</taxon>
        <taxon>Pseudomonadati</taxon>
        <taxon>Pseudomonadota</taxon>
        <taxon>Alphaproteobacteria</taxon>
        <taxon>Sphingomonadales</taxon>
        <taxon>Erythrobacteraceae</taxon>
        <taxon>Qipengyuania</taxon>
    </lineage>
</organism>
<dbReference type="GO" id="GO:0020037">
    <property type="term" value="F:heme binding"/>
    <property type="evidence" value="ECO:0007669"/>
    <property type="project" value="InterPro"/>
</dbReference>
<dbReference type="STRING" id="1306953.J121_945"/>
<dbReference type="Proteomes" id="UP000037446">
    <property type="component" value="Unassembled WGS sequence"/>
</dbReference>
<dbReference type="GO" id="GO:0004096">
    <property type="term" value="F:catalase activity"/>
    <property type="evidence" value="ECO:0007669"/>
    <property type="project" value="UniProtKB-EC"/>
</dbReference>
<dbReference type="AlphaFoldDB" id="A0A0L1KG16"/>
<comment type="caution">
    <text evidence="2">The sequence shown here is derived from an EMBL/GenBank/DDBJ whole genome shotgun (WGS) entry which is preliminary data.</text>
</comment>
<name>A0A0L1KG16_9SPHN</name>
<dbReference type="PATRIC" id="fig|1306953.7.peg.969"/>
<reference evidence="2" key="1">
    <citation type="submission" date="2015-02" db="EMBL/GenBank/DDBJ databases">
        <authorList>
            <person name="Chooi Y.-H."/>
        </authorList>
    </citation>
    <scope>NUCLEOTIDE SEQUENCE [LARGE SCALE GENOMIC DNA]</scope>
    <source>
        <strain evidence="2">LAMA 915</strain>
    </source>
</reference>
<protein>
    <submittedName>
        <fullName evidence="2">Catalase</fullName>
        <ecNumber evidence="2">1.11.1.6</ecNumber>
    </submittedName>
</protein>
<keyword evidence="2" id="KW-0560">Oxidoreductase</keyword>
<feature type="region of interest" description="Disordered" evidence="1">
    <location>
        <begin position="339"/>
        <end position="361"/>
    </location>
</feature>
<dbReference type="CDD" id="cd08152">
    <property type="entry name" value="y4iL_like"/>
    <property type="match status" value="1"/>
</dbReference>
<sequence length="361" mass="39922">MQPIRFTPDVEQVDPDEQRLTREIVEQMNATARNAFERHRHAHRDAHAKSHAILKGSMTVHDGLSAELAQGIFASPKTYEVVARLSSAPGDIHSDEVPAPRGFAIKVIGVPGDRLSPDIGGENQDFLMVNFPVLAFGTIPKYKQMLGLLEKNAHAPDFFQRLVAGVARGAKDALEAVGKVPSATLEGLARDNNHPLGETYHTQAAVRFGDHVAKLSLAPKSRSVRDLTGRDLGDVQYSTMRDVIGNFFRANGAEYELRAQLCADLETMPVEDAAVLWEEEKSPHRAVATLRFDSQGPYSPPRQVFGDDVLSFNPWNGVEAHRPLGGIMRIRRAAYERSSAYRHTQNDRPRIEPQALSDIPD</sequence>
<evidence type="ECO:0000313" key="3">
    <source>
        <dbReference type="Proteomes" id="UP000037446"/>
    </source>
</evidence>
<proteinExistence type="predicted"/>
<dbReference type="EC" id="1.11.1.6" evidence="2"/>
<evidence type="ECO:0000313" key="2">
    <source>
        <dbReference type="EMBL" id="KNH02980.1"/>
    </source>
</evidence>
<dbReference type="PANTHER" id="PTHR36195">
    <property type="entry name" value="DOMAIN PROTEIN, PUTATIVE (AFU_ORTHOLOGUE AFUA_5G01990)-RELATED-RELATED"/>
    <property type="match status" value="1"/>
</dbReference>
<keyword evidence="2" id="KW-0575">Peroxidase</keyword>
<dbReference type="EMBL" id="JYNE01000018">
    <property type="protein sequence ID" value="KNH02980.1"/>
    <property type="molecule type" value="Genomic_DNA"/>
</dbReference>
<dbReference type="SUPFAM" id="SSF56634">
    <property type="entry name" value="Heme-dependent catalase-like"/>
    <property type="match status" value="1"/>
</dbReference>